<evidence type="ECO:0000259" key="4">
    <source>
        <dbReference type="PROSITE" id="PS50893"/>
    </source>
</evidence>
<evidence type="ECO:0000313" key="6">
    <source>
        <dbReference type="Proteomes" id="UP000000333"/>
    </source>
</evidence>
<keyword evidence="1" id="KW-0813">Transport</keyword>
<dbReference type="InterPro" id="IPR051782">
    <property type="entry name" value="ABC_Transporter_VariousFunc"/>
</dbReference>
<proteinExistence type="predicted"/>
<dbReference type="Pfam" id="PF00005">
    <property type="entry name" value="ABC_tran"/>
    <property type="match status" value="1"/>
</dbReference>
<dbReference type="InterPro" id="IPR017871">
    <property type="entry name" value="ABC_transporter-like_CS"/>
</dbReference>
<dbReference type="InterPro" id="IPR003439">
    <property type="entry name" value="ABC_transporter-like_ATP-bd"/>
</dbReference>
<dbReference type="PANTHER" id="PTHR42939:SF1">
    <property type="entry name" value="ABC TRANSPORTER ATP-BINDING PROTEIN ALBC-RELATED"/>
    <property type="match status" value="1"/>
</dbReference>
<dbReference type="HOGENOM" id="CLU_000604_1_2_11"/>
<accession>E1QYB0</accession>
<dbReference type="InterPro" id="IPR003593">
    <property type="entry name" value="AAA+_ATPase"/>
</dbReference>
<reference evidence="5 6" key="1">
    <citation type="journal article" date="2010" name="Stand. Genomic Sci.">
        <title>Complete genome sequence of Olsenella uli type strain (VPI D76D-27C).</title>
        <authorList>
            <person name="Goker M."/>
            <person name="Held B."/>
            <person name="Lucas S."/>
            <person name="Nolan M."/>
            <person name="Yasawong M."/>
            <person name="Glavina Del Rio T."/>
            <person name="Tice H."/>
            <person name="Cheng J.F."/>
            <person name="Bruce D."/>
            <person name="Detter J.C."/>
            <person name="Tapia R."/>
            <person name="Han C."/>
            <person name="Goodwin L."/>
            <person name="Pitluck S."/>
            <person name="Liolios K."/>
            <person name="Ivanova N."/>
            <person name="Mavromatis K."/>
            <person name="Mikhailova N."/>
            <person name="Pati A."/>
            <person name="Chen A."/>
            <person name="Palaniappan K."/>
            <person name="Land M."/>
            <person name="Hauser L."/>
            <person name="Chang Y.J."/>
            <person name="Jeffries C.D."/>
            <person name="Rohde M."/>
            <person name="Sikorski J."/>
            <person name="Pukall R."/>
            <person name="Woyke T."/>
            <person name="Bristow J."/>
            <person name="Eisen J.A."/>
            <person name="Markowitz V."/>
            <person name="Hugenholtz P."/>
            <person name="Kyrpides N.C."/>
            <person name="Klenk H.P."/>
            <person name="Lapidus A."/>
        </authorList>
    </citation>
    <scope>NUCLEOTIDE SEQUENCE [LARGE SCALE GENOMIC DNA]</scope>
    <source>
        <strain evidence="6">ATCC 49627 / DSM 7084 / CIP 109912 / JCM 12494 / NCIMB 702895 / VPI D76D-27C</strain>
    </source>
</reference>
<keyword evidence="3" id="KW-0067">ATP-binding</keyword>
<feature type="domain" description="ABC transporter" evidence="4">
    <location>
        <begin position="14"/>
        <end position="244"/>
    </location>
</feature>
<dbReference type="OrthoDB" id="3177347at2"/>
<dbReference type="EMBL" id="CP002106">
    <property type="protein sequence ID" value="ADK67374.1"/>
    <property type="molecule type" value="Genomic_DNA"/>
</dbReference>
<evidence type="ECO:0000256" key="1">
    <source>
        <dbReference type="ARBA" id="ARBA00022448"/>
    </source>
</evidence>
<dbReference type="GO" id="GO:0016887">
    <property type="term" value="F:ATP hydrolysis activity"/>
    <property type="evidence" value="ECO:0007669"/>
    <property type="project" value="InterPro"/>
</dbReference>
<evidence type="ECO:0000256" key="3">
    <source>
        <dbReference type="ARBA" id="ARBA00022840"/>
    </source>
</evidence>
<keyword evidence="2" id="KW-0547">Nucleotide-binding</keyword>
<dbReference type="eggNOG" id="COG1131">
    <property type="taxonomic scope" value="Bacteria"/>
</dbReference>
<dbReference type="AlphaFoldDB" id="E1QYB0"/>
<name>E1QYB0_OLSUV</name>
<organism evidence="5 6">
    <name type="scientific">Olsenella uli (strain ATCC 49627 / DSM 7084 / CCUG 31166 / CIP 109912 / JCM 12494 / LMG 11480 / NCIMB 702895 / VPI D76D-27C)</name>
    <name type="common">Lactobacillus uli</name>
    <dbReference type="NCBI Taxonomy" id="633147"/>
    <lineage>
        <taxon>Bacteria</taxon>
        <taxon>Bacillati</taxon>
        <taxon>Actinomycetota</taxon>
        <taxon>Coriobacteriia</taxon>
        <taxon>Coriobacteriales</taxon>
        <taxon>Atopobiaceae</taxon>
        <taxon>Olsenella</taxon>
    </lineage>
</organism>
<protein>
    <submittedName>
        <fullName evidence="5">ABC transporter related protein</fullName>
    </submittedName>
</protein>
<dbReference type="InterPro" id="IPR027417">
    <property type="entry name" value="P-loop_NTPase"/>
</dbReference>
<gene>
    <name evidence="5" type="ordered locus">Olsu_0248</name>
</gene>
<dbReference type="KEGG" id="ols:Olsu_0248"/>
<dbReference type="STRING" id="633147.Olsu_0248"/>
<sequence length="251" mass="27555">MVAGGMRQSISPILAVEGYSKSYGKKRVVEDVALSVLPGSIFGFVGHNGAGKTTLIRSIVGALSFDEGDIRICGKSVRTDPVACKRVCAYVPDNPDVYGFLTGMQYLDYVADLFCVGSDERVRRIDGFAKHLGMEDRLGEMVSAYSHGMRQKLVLIGAFLHKPRLLVLDEPFVGLDPEAAYELRAMMYELTSRGSAIFLSSHVLDTVERLCDTIAIIRQGNIIRLGTTDEVRGDESLEQVFLELAREARNG</sequence>
<dbReference type="GeneID" id="78511717"/>
<dbReference type="RefSeq" id="WP_013251126.1">
    <property type="nucleotide sequence ID" value="NC_014363.1"/>
</dbReference>
<dbReference type="PROSITE" id="PS00211">
    <property type="entry name" value="ABC_TRANSPORTER_1"/>
    <property type="match status" value="1"/>
</dbReference>
<dbReference type="GO" id="GO:0005524">
    <property type="term" value="F:ATP binding"/>
    <property type="evidence" value="ECO:0007669"/>
    <property type="project" value="UniProtKB-KW"/>
</dbReference>
<dbReference type="SUPFAM" id="SSF52540">
    <property type="entry name" value="P-loop containing nucleoside triphosphate hydrolases"/>
    <property type="match status" value="1"/>
</dbReference>
<keyword evidence="6" id="KW-1185">Reference proteome</keyword>
<dbReference type="SMART" id="SM00382">
    <property type="entry name" value="AAA"/>
    <property type="match status" value="1"/>
</dbReference>
<evidence type="ECO:0000256" key="2">
    <source>
        <dbReference type="ARBA" id="ARBA00022741"/>
    </source>
</evidence>
<dbReference type="CDD" id="cd03230">
    <property type="entry name" value="ABC_DR_subfamily_A"/>
    <property type="match status" value="1"/>
</dbReference>
<dbReference type="Gene3D" id="3.40.50.300">
    <property type="entry name" value="P-loop containing nucleotide triphosphate hydrolases"/>
    <property type="match status" value="1"/>
</dbReference>
<evidence type="ECO:0000313" key="5">
    <source>
        <dbReference type="EMBL" id="ADK67374.1"/>
    </source>
</evidence>
<dbReference type="PROSITE" id="PS50893">
    <property type="entry name" value="ABC_TRANSPORTER_2"/>
    <property type="match status" value="1"/>
</dbReference>
<dbReference type="Proteomes" id="UP000000333">
    <property type="component" value="Chromosome"/>
</dbReference>
<dbReference type="PATRIC" id="fig|633147.7.peg.1801"/>
<dbReference type="PANTHER" id="PTHR42939">
    <property type="entry name" value="ABC TRANSPORTER ATP-BINDING PROTEIN ALBC-RELATED"/>
    <property type="match status" value="1"/>
</dbReference>